<dbReference type="EnsemblPlants" id="ONIVA03G35400.1">
    <property type="protein sequence ID" value="ONIVA03G35400.1"/>
    <property type="gene ID" value="ONIVA03G35400"/>
</dbReference>
<evidence type="ECO:0000313" key="3">
    <source>
        <dbReference type="Proteomes" id="UP000006591"/>
    </source>
</evidence>
<proteinExistence type="predicted"/>
<dbReference type="AlphaFoldDB" id="A0A0E0GTN1"/>
<keyword evidence="3" id="KW-1185">Reference proteome</keyword>
<accession>A0A0E0GTN1</accession>
<feature type="compositionally biased region" description="Pro residues" evidence="1">
    <location>
        <begin position="1"/>
        <end position="11"/>
    </location>
</feature>
<dbReference type="HOGENOM" id="CLU_3053706_0_0_1"/>
<feature type="region of interest" description="Disordered" evidence="1">
    <location>
        <begin position="1"/>
        <end position="54"/>
    </location>
</feature>
<evidence type="ECO:0000313" key="2">
    <source>
        <dbReference type="EnsemblPlants" id="ONIVA03G35400.1"/>
    </source>
</evidence>
<dbReference type="STRING" id="4536.A0A0E0GTN1"/>
<dbReference type="Proteomes" id="UP000006591">
    <property type="component" value="Chromosome 3"/>
</dbReference>
<dbReference type="Gramene" id="ONIVA03G35400.1">
    <property type="protein sequence ID" value="ONIVA03G35400.1"/>
    <property type="gene ID" value="ONIVA03G35400"/>
</dbReference>
<reference evidence="2" key="2">
    <citation type="submission" date="2018-04" db="EMBL/GenBank/DDBJ databases">
        <title>OnivRS2 (Oryza nivara Reference Sequence Version 2).</title>
        <authorList>
            <person name="Zhang J."/>
            <person name="Kudrna D."/>
            <person name="Lee S."/>
            <person name="Talag J."/>
            <person name="Rajasekar S."/>
            <person name="Welchert J."/>
            <person name="Hsing Y.-I."/>
            <person name="Wing R.A."/>
        </authorList>
    </citation>
    <scope>NUCLEOTIDE SEQUENCE [LARGE SCALE GENOMIC DNA]</scope>
    <source>
        <strain evidence="2">SL10</strain>
    </source>
</reference>
<reference evidence="2" key="1">
    <citation type="submission" date="2015-04" db="UniProtKB">
        <authorList>
            <consortium name="EnsemblPlants"/>
        </authorList>
    </citation>
    <scope>IDENTIFICATION</scope>
    <source>
        <strain evidence="2">SL10</strain>
    </source>
</reference>
<evidence type="ECO:0000256" key="1">
    <source>
        <dbReference type="SAM" id="MobiDB-lite"/>
    </source>
</evidence>
<protein>
    <submittedName>
        <fullName evidence="2">Uncharacterized protein</fullName>
    </submittedName>
</protein>
<name>A0A0E0GTN1_ORYNI</name>
<sequence length="54" mass="6120">MRAMPSPPPHGPMSLMASRCYCCSSPPSPSPKQRRDAESKQQQQHILQAERGWR</sequence>
<organism evidence="2">
    <name type="scientific">Oryza nivara</name>
    <name type="common">Indian wild rice</name>
    <name type="synonym">Oryza sativa f. spontanea</name>
    <dbReference type="NCBI Taxonomy" id="4536"/>
    <lineage>
        <taxon>Eukaryota</taxon>
        <taxon>Viridiplantae</taxon>
        <taxon>Streptophyta</taxon>
        <taxon>Embryophyta</taxon>
        <taxon>Tracheophyta</taxon>
        <taxon>Spermatophyta</taxon>
        <taxon>Magnoliopsida</taxon>
        <taxon>Liliopsida</taxon>
        <taxon>Poales</taxon>
        <taxon>Poaceae</taxon>
        <taxon>BOP clade</taxon>
        <taxon>Oryzoideae</taxon>
        <taxon>Oryzeae</taxon>
        <taxon>Oryzinae</taxon>
        <taxon>Oryza</taxon>
    </lineage>
</organism>